<keyword evidence="2" id="KW-0812">Transmembrane</keyword>
<comment type="caution">
    <text evidence="3">The sequence shown here is derived from an EMBL/GenBank/DDBJ whole genome shotgun (WGS) entry which is preliminary data.</text>
</comment>
<evidence type="ECO:0000256" key="1">
    <source>
        <dbReference type="SAM" id="MobiDB-lite"/>
    </source>
</evidence>
<dbReference type="Pfam" id="PF12273">
    <property type="entry name" value="RCR"/>
    <property type="match status" value="1"/>
</dbReference>
<proteinExistence type="predicted"/>
<feature type="region of interest" description="Disordered" evidence="1">
    <location>
        <begin position="120"/>
        <end position="189"/>
    </location>
</feature>
<dbReference type="AlphaFoldDB" id="A0A8H3EQU3"/>
<evidence type="ECO:0000256" key="2">
    <source>
        <dbReference type="SAM" id="Phobius"/>
    </source>
</evidence>
<reference evidence="3" key="1">
    <citation type="submission" date="2021-03" db="EMBL/GenBank/DDBJ databases">
        <authorList>
            <person name="Tagirdzhanova G."/>
        </authorList>
    </citation>
    <scope>NUCLEOTIDE SEQUENCE</scope>
</reference>
<feature type="transmembrane region" description="Helical" evidence="2">
    <location>
        <begin position="28"/>
        <end position="48"/>
    </location>
</feature>
<accession>A0A8H3EQU3</accession>
<dbReference type="InterPro" id="IPR020999">
    <property type="entry name" value="Chitin_synth_reg_RCR"/>
</dbReference>
<evidence type="ECO:0000313" key="3">
    <source>
        <dbReference type="EMBL" id="CAF9910437.1"/>
    </source>
</evidence>
<keyword evidence="2" id="KW-1133">Transmembrane helix</keyword>
<name>A0A8H3EQU3_9LECA</name>
<keyword evidence="2" id="KW-0472">Membrane</keyword>
<protein>
    <submittedName>
        <fullName evidence="3">Uncharacterized protein</fullName>
    </submittedName>
</protein>
<keyword evidence="4" id="KW-1185">Reference proteome</keyword>
<evidence type="ECO:0000313" key="4">
    <source>
        <dbReference type="Proteomes" id="UP000664534"/>
    </source>
</evidence>
<dbReference type="EMBL" id="CAJPDT010000007">
    <property type="protein sequence ID" value="CAF9910437.1"/>
    <property type="molecule type" value="Genomic_DNA"/>
</dbReference>
<gene>
    <name evidence="3" type="ORF">IMSHALPRED_009198</name>
</gene>
<organism evidence="3 4">
    <name type="scientific">Imshaugia aleurites</name>
    <dbReference type="NCBI Taxonomy" id="172621"/>
    <lineage>
        <taxon>Eukaryota</taxon>
        <taxon>Fungi</taxon>
        <taxon>Dikarya</taxon>
        <taxon>Ascomycota</taxon>
        <taxon>Pezizomycotina</taxon>
        <taxon>Lecanoromycetes</taxon>
        <taxon>OSLEUM clade</taxon>
        <taxon>Lecanoromycetidae</taxon>
        <taxon>Lecanorales</taxon>
        <taxon>Lecanorineae</taxon>
        <taxon>Parmeliaceae</taxon>
        <taxon>Imshaugia</taxon>
    </lineage>
</organism>
<dbReference type="OrthoDB" id="5400539at2759"/>
<dbReference type="Proteomes" id="UP000664534">
    <property type="component" value="Unassembled WGS sequence"/>
</dbReference>
<sequence length="189" mass="20873">MAFILGKRQSFDGDMDNDSTWGYSNTGIAIKWAIVGAILILLVLWLVLGRMHAQRRIRRGQRPMVYHRLLIPRPQRARFNPQPRYAANGQGWGGEGYAMHAFPPPAYNTEHVPPPVYQPPEGGSKINPHQDWAAVPPPGPPPGHEAGESSRTMDTVPLNQGEAGQDSAAEQPPVQTENLGLMSRLNPFK</sequence>